<evidence type="ECO:0000256" key="10">
    <source>
        <dbReference type="ARBA" id="ARBA00023004"/>
    </source>
</evidence>
<comment type="similarity">
    <text evidence="4 14">Belongs to the cytochrome P450 family.</text>
</comment>
<dbReference type="GO" id="GO:0005506">
    <property type="term" value="F:iron ion binding"/>
    <property type="evidence" value="ECO:0007669"/>
    <property type="project" value="InterPro"/>
</dbReference>
<organism evidence="16 17">
    <name type="scientific">Petrolisthes cinctipes</name>
    <name type="common">Flat porcelain crab</name>
    <dbReference type="NCBI Taxonomy" id="88211"/>
    <lineage>
        <taxon>Eukaryota</taxon>
        <taxon>Metazoa</taxon>
        <taxon>Ecdysozoa</taxon>
        <taxon>Arthropoda</taxon>
        <taxon>Crustacea</taxon>
        <taxon>Multicrustacea</taxon>
        <taxon>Malacostraca</taxon>
        <taxon>Eumalacostraca</taxon>
        <taxon>Eucarida</taxon>
        <taxon>Decapoda</taxon>
        <taxon>Pleocyemata</taxon>
        <taxon>Anomura</taxon>
        <taxon>Galatheoidea</taxon>
        <taxon>Porcellanidae</taxon>
        <taxon>Petrolisthes</taxon>
    </lineage>
</organism>
<dbReference type="InterPro" id="IPR036396">
    <property type="entry name" value="Cyt_P450_sf"/>
</dbReference>
<evidence type="ECO:0000256" key="4">
    <source>
        <dbReference type="ARBA" id="ARBA00010617"/>
    </source>
</evidence>
<evidence type="ECO:0000256" key="7">
    <source>
        <dbReference type="ARBA" id="ARBA00022824"/>
    </source>
</evidence>
<evidence type="ECO:0000256" key="13">
    <source>
        <dbReference type="PIRSR" id="PIRSR602401-1"/>
    </source>
</evidence>
<dbReference type="InterPro" id="IPR002401">
    <property type="entry name" value="Cyt_P450_E_grp-I"/>
</dbReference>
<evidence type="ECO:0000256" key="5">
    <source>
        <dbReference type="ARBA" id="ARBA00022617"/>
    </source>
</evidence>
<dbReference type="GO" id="GO:0016705">
    <property type="term" value="F:oxidoreductase activity, acting on paired donors, with incorporation or reduction of molecular oxygen"/>
    <property type="evidence" value="ECO:0007669"/>
    <property type="project" value="InterPro"/>
</dbReference>
<feature type="transmembrane region" description="Helical" evidence="15">
    <location>
        <begin position="32"/>
        <end position="54"/>
    </location>
</feature>
<comment type="cofactor">
    <cofactor evidence="1 13">
        <name>heme</name>
        <dbReference type="ChEBI" id="CHEBI:30413"/>
    </cofactor>
</comment>
<evidence type="ECO:0000256" key="3">
    <source>
        <dbReference type="ARBA" id="ARBA00004406"/>
    </source>
</evidence>
<keyword evidence="8" id="KW-0492">Microsome</keyword>
<protein>
    <recommendedName>
        <fullName evidence="18">Cytochrome P450</fullName>
    </recommendedName>
</protein>
<keyword evidence="7" id="KW-0256">Endoplasmic reticulum</keyword>
<comment type="subcellular location">
    <subcellularLocation>
        <location evidence="3">Endoplasmic reticulum membrane</location>
        <topology evidence="3">Peripheral membrane protein</topology>
    </subcellularLocation>
    <subcellularLocation>
        <location evidence="2">Microsome membrane</location>
        <topology evidence="2">Peripheral membrane protein</topology>
    </subcellularLocation>
</comment>
<evidence type="ECO:0000313" key="16">
    <source>
        <dbReference type="EMBL" id="KAK3885983.1"/>
    </source>
</evidence>
<accession>A0AAE1KVY5</accession>
<dbReference type="Pfam" id="PF00067">
    <property type="entry name" value="p450"/>
    <property type="match status" value="1"/>
</dbReference>
<keyword evidence="15" id="KW-1133">Transmembrane helix</keyword>
<keyword evidence="11 14" id="KW-0503">Monooxygenase</keyword>
<evidence type="ECO:0000256" key="8">
    <source>
        <dbReference type="ARBA" id="ARBA00022848"/>
    </source>
</evidence>
<keyword evidence="6 13" id="KW-0479">Metal-binding</keyword>
<dbReference type="FunFam" id="1.10.630.10:FF:000042">
    <property type="entry name" value="Cytochrome P450"/>
    <property type="match status" value="1"/>
</dbReference>
<keyword evidence="5 13" id="KW-0349">Heme</keyword>
<evidence type="ECO:0008006" key="18">
    <source>
        <dbReference type="Google" id="ProtNLM"/>
    </source>
</evidence>
<proteinExistence type="inferred from homology"/>
<evidence type="ECO:0000256" key="11">
    <source>
        <dbReference type="ARBA" id="ARBA00023033"/>
    </source>
</evidence>
<dbReference type="PRINTS" id="PR00385">
    <property type="entry name" value="P450"/>
</dbReference>
<name>A0AAE1KVY5_PETCI</name>
<reference evidence="16" key="1">
    <citation type="submission" date="2023-10" db="EMBL/GenBank/DDBJ databases">
        <title>Genome assemblies of two species of porcelain crab, Petrolisthes cinctipes and Petrolisthes manimaculis (Anomura: Porcellanidae).</title>
        <authorList>
            <person name="Angst P."/>
        </authorList>
    </citation>
    <scope>NUCLEOTIDE SEQUENCE</scope>
    <source>
        <strain evidence="16">PB745_01</strain>
        <tissue evidence="16">Gill</tissue>
    </source>
</reference>
<dbReference type="CDD" id="cd11056">
    <property type="entry name" value="CYP6-like"/>
    <property type="match status" value="1"/>
</dbReference>
<comment type="caution">
    <text evidence="16">The sequence shown here is derived from an EMBL/GenBank/DDBJ whole genome shotgun (WGS) entry which is preliminary data.</text>
</comment>
<evidence type="ECO:0000256" key="14">
    <source>
        <dbReference type="RuleBase" id="RU000461"/>
    </source>
</evidence>
<evidence type="ECO:0000256" key="6">
    <source>
        <dbReference type="ARBA" id="ARBA00022723"/>
    </source>
</evidence>
<dbReference type="Proteomes" id="UP001286313">
    <property type="component" value="Unassembled WGS sequence"/>
</dbReference>
<evidence type="ECO:0000313" key="17">
    <source>
        <dbReference type="Proteomes" id="UP001286313"/>
    </source>
</evidence>
<evidence type="ECO:0000256" key="15">
    <source>
        <dbReference type="SAM" id="Phobius"/>
    </source>
</evidence>
<dbReference type="SUPFAM" id="SSF48264">
    <property type="entry name" value="Cytochrome P450"/>
    <property type="match status" value="1"/>
</dbReference>
<dbReference type="GO" id="GO:0020037">
    <property type="term" value="F:heme binding"/>
    <property type="evidence" value="ECO:0007669"/>
    <property type="project" value="InterPro"/>
</dbReference>
<evidence type="ECO:0000256" key="1">
    <source>
        <dbReference type="ARBA" id="ARBA00001971"/>
    </source>
</evidence>
<keyword evidence="10 13" id="KW-0408">Iron</keyword>
<evidence type="ECO:0000256" key="12">
    <source>
        <dbReference type="ARBA" id="ARBA00023136"/>
    </source>
</evidence>
<evidence type="ECO:0000256" key="2">
    <source>
        <dbReference type="ARBA" id="ARBA00004174"/>
    </source>
</evidence>
<evidence type="ECO:0000256" key="9">
    <source>
        <dbReference type="ARBA" id="ARBA00023002"/>
    </source>
</evidence>
<dbReference type="PRINTS" id="PR00463">
    <property type="entry name" value="EP450I"/>
</dbReference>
<dbReference type="InterPro" id="IPR050476">
    <property type="entry name" value="Insect_CytP450_Detox"/>
</dbReference>
<keyword evidence="9 14" id="KW-0560">Oxidoreductase</keyword>
<sequence length="534" mass="60717">MTFVVEVEVGDVVARTVIHQLLNRGAAATSKMLGGVSVCVLVVALVAAAAYLYSRWRHNYWAARGINSPPTLPFLGHILKVLKIEPGRFLFDYEVYSKYGGSNYCGLYEFHKPTLFVGNPELMKHIFVKDFDHFTDRRSFEIYSDRDKLVSEMLSLKNGKEWKVLRSIMTPIFSSGKIKSMFSLVTQVADTLVTYSLEQASKQPHVEMKDNFGRFTMDTIATCAFGINCNSFANKNAEFAKNADDFFTYGPWKIFKLILLMFIPKLFKIFNITFNGPELDFFKTVVDQTLSTRKTGNKRGDFLDLLLEERTFDNKENSTNKQALSDHSIVSQSILFLVAGYDTTASTLSFCSYELAKNPREQQRLRNELIDLMKENNGELTYQGIMEAKLLNACLNESLRMYPPLSTAERVCVKPYQLPGTNIHLKPGDLVQLPIWCVQHDPKYWPEPDTFRPDRFMPENKNQIHSYTHMPFGMGPRNCIAMRFALMEAKVALAKMVLAAEMSLANKDEELKLVTGGGVMRPKNGIKLILRPIN</sequence>
<dbReference type="GO" id="GO:0005789">
    <property type="term" value="C:endoplasmic reticulum membrane"/>
    <property type="evidence" value="ECO:0007669"/>
    <property type="project" value="UniProtKB-SubCell"/>
</dbReference>
<dbReference type="PANTHER" id="PTHR24292:SF54">
    <property type="entry name" value="CYP9F3-RELATED"/>
    <property type="match status" value="1"/>
</dbReference>
<gene>
    <name evidence="16" type="ORF">Pcinc_009842</name>
</gene>
<keyword evidence="12 15" id="KW-0472">Membrane</keyword>
<dbReference type="PANTHER" id="PTHR24292">
    <property type="entry name" value="CYTOCHROME P450"/>
    <property type="match status" value="1"/>
</dbReference>
<dbReference type="PROSITE" id="PS00086">
    <property type="entry name" value="CYTOCHROME_P450"/>
    <property type="match status" value="1"/>
</dbReference>
<dbReference type="AlphaFoldDB" id="A0AAE1KVY5"/>
<dbReference type="Gene3D" id="1.10.630.10">
    <property type="entry name" value="Cytochrome P450"/>
    <property type="match status" value="1"/>
</dbReference>
<dbReference type="InterPro" id="IPR017972">
    <property type="entry name" value="Cyt_P450_CS"/>
</dbReference>
<dbReference type="InterPro" id="IPR001128">
    <property type="entry name" value="Cyt_P450"/>
</dbReference>
<dbReference type="EMBL" id="JAWQEG010000741">
    <property type="protein sequence ID" value="KAK3885983.1"/>
    <property type="molecule type" value="Genomic_DNA"/>
</dbReference>
<keyword evidence="15" id="KW-0812">Transmembrane</keyword>
<dbReference type="GO" id="GO:0004497">
    <property type="term" value="F:monooxygenase activity"/>
    <property type="evidence" value="ECO:0007669"/>
    <property type="project" value="UniProtKB-KW"/>
</dbReference>
<keyword evidence="17" id="KW-1185">Reference proteome</keyword>
<feature type="binding site" description="axial binding residue" evidence="13">
    <location>
        <position position="479"/>
    </location>
    <ligand>
        <name>heme</name>
        <dbReference type="ChEBI" id="CHEBI:30413"/>
    </ligand>
    <ligandPart>
        <name>Fe</name>
        <dbReference type="ChEBI" id="CHEBI:18248"/>
    </ligandPart>
</feature>